<feature type="compositionally biased region" description="Polar residues" evidence="5">
    <location>
        <begin position="315"/>
        <end position="328"/>
    </location>
</feature>
<dbReference type="GO" id="GO:0030246">
    <property type="term" value="F:carbohydrate binding"/>
    <property type="evidence" value="ECO:0007669"/>
    <property type="project" value="InterPro"/>
</dbReference>
<dbReference type="InterPro" id="IPR024079">
    <property type="entry name" value="MetalloPept_cat_dom_sf"/>
</dbReference>
<evidence type="ECO:0000256" key="4">
    <source>
        <dbReference type="ARBA" id="ARBA00022837"/>
    </source>
</evidence>
<gene>
    <name evidence="7" type="ORF">COT99_00230</name>
</gene>
<keyword evidence="6" id="KW-1133">Transmembrane helix</keyword>
<dbReference type="SUPFAM" id="SSF49452">
    <property type="entry name" value="Starch-binding domain-like"/>
    <property type="match status" value="1"/>
</dbReference>
<dbReference type="Gene3D" id="2.60.40.1120">
    <property type="entry name" value="Carboxypeptidase-like, regulatory domain"/>
    <property type="match status" value="1"/>
</dbReference>
<dbReference type="Gene3D" id="3.40.390.10">
    <property type="entry name" value="Collagenase (Catalytic Domain)"/>
    <property type="match status" value="1"/>
</dbReference>
<keyword evidence="3" id="KW-0732">Signal</keyword>
<proteinExistence type="predicted"/>
<comment type="caution">
    <text evidence="7">The sequence shown here is derived from an EMBL/GenBank/DDBJ whole genome shotgun (WGS) entry which is preliminary data.</text>
</comment>
<evidence type="ECO:0000256" key="1">
    <source>
        <dbReference type="ARBA" id="ARBA00004613"/>
    </source>
</evidence>
<feature type="transmembrane region" description="Helical" evidence="6">
    <location>
        <begin position="12"/>
        <end position="35"/>
    </location>
</feature>
<dbReference type="InterPro" id="IPR013784">
    <property type="entry name" value="Carb-bd-like_fold"/>
</dbReference>
<dbReference type="InterPro" id="IPR059100">
    <property type="entry name" value="TSP3_bac"/>
</dbReference>
<evidence type="ECO:0000256" key="5">
    <source>
        <dbReference type="SAM" id="MobiDB-lite"/>
    </source>
</evidence>
<feature type="region of interest" description="Disordered" evidence="5">
    <location>
        <begin position="315"/>
        <end position="346"/>
    </location>
</feature>
<keyword evidence="2" id="KW-0964">Secreted</keyword>
<evidence type="ECO:0000256" key="6">
    <source>
        <dbReference type="SAM" id="Phobius"/>
    </source>
</evidence>
<accession>A0A2H0V357</accession>
<keyword evidence="6" id="KW-0472">Membrane</keyword>
<comment type="subcellular location">
    <subcellularLocation>
        <location evidence="1">Secreted</location>
    </subcellularLocation>
</comment>
<protein>
    <submittedName>
        <fullName evidence="7">Uncharacterized protein</fullName>
    </submittedName>
</protein>
<dbReference type="Pfam" id="PF13620">
    <property type="entry name" value="CarboxypepD_reg"/>
    <property type="match status" value="1"/>
</dbReference>
<name>A0A2H0V357_9BACT</name>
<feature type="compositionally biased region" description="Pro residues" evidence="5">
    <location>
        <begin position="331"/>
        <end position="340"/>
    </location>
</feature>
<keyword evidence="4" id="KW-0106">Calcium</keyword>
<dbReference type="Proteomes" id="UP000228626">
    <property type="component" value="Unassembled WGS sequence"/>
</dbReference>
<dbReference type="GO" id="GO:0008237">
    <property type="term" value="F:metallopeptidase activity"/>
    <property type="evidence" value="ECO:0007669"/>
    <property type="project" value="InterPro"/>
</dbReference>
<evidence type="ECO:0000256" key="2">
    <source>
        <dbReference type="ARBA" id="ARBA00022525"/>
    </source>
</evidence>
<keyword evidence="6" id="KW-0812">Transmembrane</keyword>
<evidence type="ECO:0000313" key="7">
    <source>
        <dbReference type="EMBL" id="PIR93526.1"/>
    </source>
</evidence>
<evidence type="ECO:0000256" key="3">
    <source>
        <dbReference type="ARBA" id="ARBA00022729"/>
    </source>
</evidence>
<evidence type="ECO:0000313" key="8">
    <source>
        <dbReference type="Proteomes" id="UP000228626"/>
    </source>
</evidence>
<organism evidence="7 8">
    <name type="scientific">Candidatus Falkowbacteria bacterium CG10_big_fil_rev_8_21_14_0_10_43_10</name>
    <dbReference type="NCBI Taxonomy" id="1974567"/>
    <lineage>
        <taxon>Bacteria</taxon>
        <taxon>Candidatus Falkowiibacteriota</taxon>
    </lineage>
</organism>
<dbReference type="AlphaFoldDB" id="A0A2H0V357"/>
<sequence>MWYTAKKFMFKFILKIVLIVIIMVAIISLFFNLAVEPTQAQNLANKLKGKILLQVQQKGEAWYVNPADEERYYMGTPNDAYKLMRSLGIGVTNDNLWRIPVAEANLLNGIDTDGDGLSDMIEDSLGTYKNNFDTDGDGFSDQTEILNGYHPNKAGKLPINLNFSAKQSGKILLQVQAHGEAWYVNPNDGKRHFLGRAEDAYNTMRKAGLGVTDNDLAKIKVAANSLNPLQSTLQQTPALSPKIGQLQVSVTDSATGAALLGAQVWAIPAPENAQGQGQSAYTDERGVATLTLKAGAYTFKAAKEGYESNYAQASVTAGRTTDTRMSLTPSAAPPSKPDAPPARTEEDCTNAQERKIQLGPTLGIPDYNLFVYVKGPAPIEENITLRVLDASDQLVKEVPLFNDGAHNDREAGDYVSANWFGVERVGEYQVEYCGEREPFEIRDLGLVELVPGHNDRGAERINIILVGSGYDSFDEFKELAGHTLAMDGEFTEVDYTVTAPDKFTGELITNNLTHKAIGFFATEPLRSNRNKFNVWLLDQELEGSFTELTKKVVPSEGEYFGFFGLRHVAPMLLSNIPFEEADQTVIRRAVQPGKEGDPVTSPSPTRSHAWKPLFTLDGQRVRAVRNFGYALDYYPVTRIEGHPYPAEPELFTHEAGHALFDLEDEYDESGRSTAYAYPQCAHDRAQAEQWWGDLAGQVDPFYYEASRFLDRDLNEDKIRVGFFEGGCGGTPDGPVIRPTLQSMMRNQDEMPVFGSVNRRRVEEILGLFNK</sequence>
<dbReference type="Pfam" id="PF18884">
    <property type="entry name" value="TSP3_bac"/>
    <property type="match status" value="2"/>
</dbReference>
<dbReference type="EMBL" id="PFAR01000003">
    <property type="protein sequence ID" value="PIR93526.1"/>
    <property type="molecule type" value="Genomic_DNA"/>
</dbReference>
<reference evidence="8" key="1">
    <citation type="submission" date="2017-09" db="EMBL/GenBank/DDBJ databases">
        <title>Depth-based differentiation of microbial function through sediment-hosted aquifers and enrichment of novel symbionts in the deep terrestrial subsurface.</title>
        <authorList>
            <person name="Probst A.J."/>
            <person name="Ladd B."/>
            <person name="Jarett J.K."/>
            <person name="Geller-Mcgrath D.E."/>
            <person name="Sieber C.M.K."/>
            <person name="Emerson J.B."/>
            <person name="Anantharaman K."/>
            <person name="Thomas B.C."/>
            <person name="Malmstrom R."/>
            <person name="Stieglmeier M."/>
            <person name="Klingl A."/>
            <person name="Woyke T."/>
            <person name="Ryan C.M."/>
            <person name="Banfield J.F."/>
        </authorList>
    </citation>
    <scope>NUCLEOTIDE SEQUENCE [LARGE SCALE GENOMIC DNA]</scope>
</reference>